<gene>
    <name evidence="2" type="ORF">WHR41_06021</name>
</gene>
<dbReference type="Proteomes" id="UP000803884">
    <property type="component" value="Unassembled WGS sequence"/>
</dbReference>
<sequence>MDTGGLAQMTYNNNNNGFSTTGLNAPASGFGSRGSRFNSKRLSVALPPKVGSISEHAVDVPTPRTSRSHLLAGLRTQPKTPSVPASAPYNQSQHHVPQWADNRYNAHQQGVPQTATGAGFDMSQQYAMNAARQMYSLPEQVLAPPTYDQAEGMDQATLEQLQMTSLFLAQRQQELQQKLAALSLQPQPQQQPQQQQQQVNYGRGQFSQAQQQLQQMQQMQQNVYNQQQQVQQPIEVQPGVYLVYNPATQGYTYAVDQSVQQQVQQTMSPPQQTQAPAYSHMNTPSFSISPPPAEKTRSFTPPKKAPSPPTTLENVEPLPPPSANAFRRGHKKASSLAINPAVTAPEGPKTSSAAVTRNQRSVFPPTPMTSTFGPGAARAGDHPMRQPRGPPPIEELTSAPTSKHEGSKNFAQRQRRRALDSLLRAGTMRRGVNGSPRDSPVSESEYHLPISAEPEDFLPSGNSSRKMSPIGSEMKAKRGSQDSADGYFGLSSASSSEGEELTSFKQPPTPATPVGEAPVGGERKKMMLGVLNAAEKRRSFVL</sequence>
<dbReference type="AlphaFoldDB" id="A0AB34KKQ5"/>
<feature type="compositionally biased region" description="Polar residues" evidence="1">
    <location>
        <begin position="349"/>
        <end position="361"/>
    </location>
</feature>
<feature type="region of interest" description="Disordered" evidence="1">
    <location>
        <begin position="262"/>
        <end position="520"/>
    </location>
</feature>
<accession>A0AB34KKQ5</accession>
<name>A0AB34KKQ5_9PEZI</name>
<comment type="caution">
    <text evidence="2">The sequence shown here is derived from an EMBL/GenBank/DDBJ whole genome shotgun (WGS) entry which is preliminary data.</text>
</comment>
<evidence type="ECO:0000313" key="3">
    <source>
        <dbReference type="Proteomes" id="UP000803884"/>
    </source>
</evidence>
<dbReference type="GeneID" id="96007464"/>
<reference evidence="2 3" key="1">
    <citation type="journal article" date="2020" name="Microbiol. Resour. Announc.">
        <title>Draft Genome Sequence of a Cladosporium Species Isolated from the Mesophotic Ascidian Didemnum maculosum.</title>
        <authorList>
            <person name="Gioti A."/>
            <person name="Siaperas R."/>
            <person name="Nikolaivits E."/>
            <person name="Le Goff G."/>
            <person name="Ouazzani J."/>
            <person name="Kotoulas G."/>
            <person name="Topakas E."/>
        </authorList>
    </citation>
    <scope>NUCLEOTIDE SEQUENCE [LARGE SCALE GENOMIC DNA]</scope>
    <source>
        <strain evidence="2 3">TM138-S3</strain>
    </source>
</reference>
<organism evidence="2 3">
    <name type="scientific">Cladosporium halotolerans</name>
    <dbReference type="NCBI Taxonomy" id="1052096"/>
    <lineage>
        <taxon>Eukaryota</taxon>
        <taxon>Fungi</taxon>
        <taxon>Dikarya</taxon>
        <taxon>Ascomycota</taxon>
        <taxon>Pezizomycotina</taxon>
        <taxon>Dothideomycetes</taxon>
        <taxon>Dothideomycetidae</taxon>
        <taxon>Cladosporiales</taxon>
        <taxon>Cladosporiaceae</taxon>
        <taxon>Cladosporium</taxon>
    </lineage>
</organism>
<evidence type="ECO:0000313" key="2">
    <source>
        <dbReference type="EMBL" id="KAL1585668.1"/>
    </source>
</evidence>
<evidence type="ECO:0000256" key="1">
    <source>
        <dbReference type="SAM" id="MobiDB-lite"/>
    </source>
</evidence>
<protein>
    <submittedName>
        <fullName evidence="2">Uncharacterized protein</fullName>
    </submittedName>
</protein>
<keyword evidence="3" id="KW-1185">Reference proteome</keyword>
<feature type="compositionally biased region" description="Low complexity" evidence="1">
    <location>
        <begin position="262"/>
        <end position="274"/>
    </location>
</feature>
<proteinExistence type="predicted"/>
<dbReference type="EMBL" id="JAAQHG020000018">
    <property type="protein sequence ID" value="KAL1585668.1"/>
    <property type="molecule type" value="Genomic_DNA"/>
</dbReference>
<dbReference type="RefSeq" id="XP_069228774.1">
    <property type="nucleotide sequence ID" value="XM_069374626.1"/>
</dbReference>